<keyword evidence="2" id="KW-1185">Reference proteome</keyword>
<name>A0A8H3ZE40_9PEZI</name>
<gene>
    <name evidence="1" type="ORF">GQ607_016589</name>
</gene>
<accession>A0A8H3ZE40</accession>
<evidence type="ECO:0000313" key="1">
    <source>
        <dbReference type="EMBL" id="KAF0316164.1"/>
    </source>
</evidence>
<proteinExistence type="predicted"/>
<protein>
    <submittedName>
        <fullName evidence="1">Uncharacterized protein</fullName>
    </submittedName>
</protein>
<comment type="caution">
    <text evidence="1">The sequence shown here is derived from an EMBL/GenBank/DDBJ whole genome shotgun (WGS) entry which is preliminary data.</text>
</comment>
<sequence>MVLYPHPSKGL</sequence>
<reference evidence="1 2" key="1">
    <citation type="submission" date="2019-12" db="EMBL/GenBank/DDBJ databases">
        <title>A genome sequence resource for the geographically widespread anthracnose pathogen Colletotrichum asianum.</title>
        <authorList>
            <person name="Meng Y."/>
        </authorList>
    </citation>
    <scope>NUCLEOTIDE SEQUENCE [LARGE SCALE GENOMIC DNA]</scope>
    <source>
        <strain evidence="1 2">ICMP 18580</strain>
    </source>
</reference>
<dbReference type="Proteomes" id="UP000434172">
    <property type="component" value="Unassembled WGS sequence"/>
</dbReference>
<evidence type="ECO:0000313" key="2">
    <source>
        <dbReference type="Proteomes" id="UP000434172"/>
    </source>
</evidence>
<organism evidence="1 2">
    <name type="scientific">Colletotrichum asianum</name>
    <dbReference type="NCBI Taxonomy" id="702518"/>
    <lineage>
        <taxon>Eukaryota</taxon>
        <taxon>Fungi</taxon>
        <taxon>Dikarya</taxon>
        <taxon>Ascomycota</taxon>
        <taxon>Pezizomycotina</taxon>
        <taxon>Sordariomycetes</taxon>
        <taxon>Hypocreomycetidae</taxon>
        <taxon>Glomerellales</taxon>
        <taxon>Glomerellaceae</taxon>
        <taxon>Colletotrichum</taxon>
        <taxon>Colletotrichum gloeosporioides species complex</taxon>
    </lineage>
</organism>
<dbReference type="EMBL" id="WOWK01000169">
    <property type="protein sequence ID" value="KAF0316164.1"/>
    <property type="molecule type" value="Genomic_DNA"/>
</dbReference>